<evidence type="ECO:0000256" key="2">
    <source>
        <dbReference type="ARBA" id="ARBA00022723"/>
    </source>
</evidence>
<dbReference type="PANTHER" id="PTHR43742">
    <property type="entry name" value="TRIMETHYLAMINE-N-OXIDE REDUCTASE"/>
    <property type="match status" value="1"/>
</dbReference>
<name>A0ABT8QSJ3_9FIRM</name>
<keyword evidence="2" id="KW-0479">Metal-binding</keyword>
<feature type="domain" description="4Fe-4S Mo/W bis-MGD-type" evidence="5">
    <location>
        <begin position="2"/>
        <end position="58"/>
    </location>
</feature>
<dbReference type="InterPro" id="IPR006963">
    <property type="entry name" value="Mopterin_OxRdtase_4Fe-4S_dom"/>
</dbReference>
<evidence type="ECO:0000256" key="1">
    <source>
        <dbReference type="ARBA" id="ARBA00010312"/>
    </source>
</evidence>
<dbReference type="SUPFAM" id="SSF53706">
    <property type="entry name" value="Formate dehydrogenase/DMSO reductase, domains 1-3"/>
    <property type="match status" value="1"/>
</dbReference>
<dbReference type="PANTHER" id="PTHR43742:SF2">
    <property type="entry name" value="ASSIMILATORY NITRATE REDUCTASE CATALYTIC SUBUNIT"/>
    <property type="match status" value="1"/>
</dbReference>
<dbReference type="InterPro" id="IPR006657">
    <property type="entry name" value="MoPterin_dinucl-bd_dom"/>
</dbReference>
<protein>
    <submittedName>
        <fullName evidence="6">Molybdopterin-dependent oxidoreductase</fullName>
    </submittedName>
</protein>
<organism evidence="6 7">
    <name type="scientific">Desulfosporosinus nitroreducens</name>
    <dbReference type="NCBI Taxonomy" id="2018668"/>
    <lineage>
        <taxon>Bacteria</taxon>
        <taxon>Bacillati</taxon>
        <taxon>Bacillota</taxon>
        <taxon>Clostridia</taxon>
        <taxon>Eubacteriales</taxon>
        <taxon>Desulfitobacteriaceae</taxon>
        <taxon>Desulfosporosinus</taxon>
    </lineage>
</organism>
<dbReference type="Gene3D" id="3.40.228.10">
    <property type="entry name" value="Dimethylsulfoxide Reductase, domain 2"/>
    <property type="match status" value="1"/>
</dbReference>
<dbReference type="InterPro" id="IPR050612">
    <property type="entry name" value="Prok_Mopterin_Oxidored"/>
</dbReference>
<comment type="caution">
    <text evidence="6">The sequence shown here is derived from an EMBL/GenBank/DDBJ whole genome shotgun (WGS) entry which is preliminary data.</text>
</comment>
<dbReference type="Gene3D" id="2.40.40.20">
    <property type="match status" value="1"/>
</dbReference>
<dbReference type="Pfam" id="PF00384">
    <property type="entry name" value="Molybdopterin"/>
    <property type="match status" value="1"/>
</dbReference>
<dbReference type="Gene3D" id="3.40.50.740">
    <property type="match status" value="2"/>
</dbReference>
<sequence length="748" mass="84443">MSEWKKTSCVLCAQNCGLEALVENNQIVKVKPDKDNPRSQGYACRKGLNIAYYQHHSDRLTHPLKKVGKDFVPISWEQALTEIAEKLRTIVDEHGPRSLAFMGLGGLGGHSEAVFGLRLLRSLGSKYYYNALAGELTGLYWGYGRTIGRQYNFTIFDHDQTDLLLAIGWNGWMSHQMPQARRYLDKISKDPGKMLVVIDPRRSETAKKADIHLALRPGTDALLTRALIAIILQEGWQNQPYIDLHVSQFEQIDPWFKNFDAREACRVCELNYDQVKEVARLFATRKSSLHADLGVLMGRHSSVTTYLEIILLAICGRLFVPGGNVVPGYLMTMGPHTDDRNPKHWKTMSTGFPTILGMHPPNAMPEEIDNNHPERLRAVLISSSNPVRSFADTTAYEQAFSKLDLLVTIDIAMTETAKMSDYVLPDRSLYERWDTTYFQLNYPEIYCQMRQPIVKPEEELLEGSEIFTRLADKLGFIPAIPESLYSAAKKSRIEYGQALYAYMKSEPKAAAIMPFVVAKTLGQEMGSVNLAWMWALLQTVPQSYKENAVRAGFKLGLTMGDDIFQAILDHPEGLWIGKVDPDNNFANLKTEDNRINLYIPEVEEWVTGITPEYEEEQLQSEGKYPFVLLAGRHMDENANTLIRNPEWNRGRRACTVAMNPEDAEGLGLNDQQIVKVTTEAGSVNIELETTTDTRLGMVIIPHGFGLEFNGEIYGVGVNRLTKNTNRDRIAGTPLHRYVRCQVEAVIDS</sequence>
<dbReference type="InterPro" id="IPR006656">
    <property type="entry name" value="Mopterin_OxRdtase"/>
</dbReference>
<comment type="similarity">
    <text evidence="1">Belongs to the prokaryotic molybdopterin-containing oxidoreductase family.</text>
</comment>
<dbReference type="SMART" id="SM00926">
    <property type="entry name" value="Molybdop_Fe4S4"/>
    <property type="match status" value="1"/>
</dbReference>
<dbReference type="SUPFAM" id="SSF50692">
    <property type="entry name" value="ADC-like"/>
    <property type="match status" value="1"/>
</dbReference>
<dbReference type="InterPro" id="IPR009010">
    <property type="entry name" value="Asp_de-COase-like_dom_sf"/>
</dbReference>
<dbReference type="Pfam" id="PF04879">
    <property type="entry name" value="Molybdop_Fe4S4"/>
    <property type="match status" value="1"/>
</dbReference>
<evidence type="ECO:0000256" key="4">
    <source>
        <dbReference type="ARBA" id="ARBA00023014"/>
    </source>
</evidence>
<evidence type="ECO:0000313" key="6">
    <source>
        <dbReference type="EMBL" id="MDO0824270.1"/>
    </source>
</evidence>
<evidence type="ECO:0000259" key="5">
    <source>
        <dbReference type="PROSITE" id="PS51669"/>
    </source>
</evidence>
<keyword evidence="3" id="KW-0408">Iron</keyword>
<dbReference type="Gene3D" id="2.20.25.90">
    <property type="entry name" value="ADC-like domains"/>
    <property type="match status" value="1"/>
</dbReference>
<keyword evidence="7" id="KW-1185">Reference proteome</keyword>
<dbReference type="Proteomes" id="UP001176021">
    <property type="component" value="Unassembled WGS sequence"/>
</dbReference>
<accession>A0ABT8QSJ3</accession>
<dbReference type="PROSITE" id="PS51669">
    <property type="entry name" value="4FE4S_MOW_BIS_MGD"/>
    <property type="match status" value="1"/>
</dbReference>
<evidence type="ECO:0000256" key="3">
    <source>
        <dbReference type="ARBA" id="ARBA00023004"/>
    </source>
</evidence>
<evidence type="ECO:0000313" key="7">
    <source>
        <dbReference type="Proteomes" id="UP001176021"/>
    </source>
</evidence>
<proteinExistence type="inferred from homology"/>
<dbReference type="EMBL" id="JAMJEV010000013">
    <property type="protein sequence ID" value="MDO0824270.1"/>
    <property type="molecule type" value="Genomic_DNA"/>
</dbReference>
<dbReference type="Pfam" id="PF01568">
    <property type="entry name" value="Molydop_binding"/>
    <property type="match status" value="1"/>
</dbReference>
<gene>
    <name evidence="6" type="ORF">M8H41_15605</name>
</gene>
<dbReference type="RefSeq" id="WP_302049246.1">
    <property type="nucleotide sequence ID" value="NZ_JAMJEV010000013.1"/>
</dbReference>
<keyword evidence="4" id="KW-0411">Iron-sulfur</keyword>
<reference evidence="6" key="1">
    <citation type="submission" date="2022-05" db="EMBL/GenBank/DDBJ databases">
        <title>Expanded diversity of anoxic marine methylotrophy in a Black Sea sulfate reducing microorganism.</title>
        <authorList>
            <person name="Fischer P.Q."/>
            <person name="Stams A.J.M."/>
            <person name="Villanueva L."/>
            <person name="Sousa D.Z."/>
        </authorList>
    </citation>
    <scope>NUCLEOTIDE SEQUENCE</scope>
    <source>
        <strain evidence="6">P130</strain>
    </source>
</reference>